<organism evidence="7 8">
    <name type="scientific">Lophiostoma macrostomum CBS 122681</name>
    <dbReference type="NCBI Taxonomy" id="1314788"/>
    <lineage>
        <taxon>Eukaryota</taxon>
        <taxon>Fungi</taxon>
        <taxon>Dikarya</taxon>
        <taxon>Ascomycota</taxon>
        <taxon>Pezizomycotina</taxon>
        <taxon>Dothideomycetes</taxon>
        <taxon>Pleosporomycetidae</taxon>
        <taxon>Pleosporales</taxon>
        <taxon>Lophiostomataceae</taxon>
        <taxon>Lophiostoma</taxon>
    </lineage>
</organism>
<dbReference type="PANTHER" id="PTHR24304">
    <property type="entry name" value="CYTOCHROME P450 FAMILY 7"/>
    <property type="match status" value="1"/>
</dbReference>
<evidence type="ECO:0000256" key="1">
    <source>
        <dbReference type="ARBA" id="ARBA00001971"/>
    </source>
</evidence>
<dbReference type="OrthoDB" id="3366823at2759"/>
<evidence type="ECO:0000256" key="5">
    <source>
        <dbReference type="ARBA" id="ARBA00023004"/>
    </source>
</evidence>
<dbReference type="AlphaFoldDB" id="A0A6A6TR94"/>
<dbReference type="Pfam" id="PF00067">
    <property type="entry name" value="p450"/>
    <property type="match status" value="1"/>
</dbReference>
<dbReference type="InterPro" id="IPR002403">
    <property type="entry name" value="Cyt_P450_E_grp-IV"/>
</dbReference>
<reference evidence="7" key="1">
    <citation type="journal article" date="2020" name="Stud. Mycol.">
        <title>101 Dothideomycetes genomes: a test case for predicting lifestyles and emergence of pathogens.</title>
        <authorList>
            <person name="Haridas S."/>
            <person name="Albert R."/>
            <person name="Binder M."/>
            <person name="Bloem J."/>
            <person name="Labutti K."/>
            <person name="Salamov A."/>
            <person name="Andreopoulos B."/>
            <person name="Baker S."/>
            <person name="Barry K."/>
            <person name="Bills G."/>
            <person name="Bluhm B."/>
            <person name="Cannon C."/>
            <person name="Castanera R."/>
            <person name="Culley D."/>
            <person name="Daum C."/>
            <person name="Ezra D."/>
            <person name="Gonzalez J."/>
            <person name="Henrissat B."/>
            <person name="Kuo A."/>
            <person name="Liang C."/>
            <person name="Lipzen A."/>
            <person name="Lutzoni F."/>
            <person name="Magnuson J."/>
            <person name="Mondo S."/>
            <person name="Nolan M."/>
            <person name="Ohm R."/>
            <person name="Pangilinan J."/>
            <person name="Park H.-J."/>
            <person name="Ramirez L."/>
            <person name="Alfaro M."/>
            <person name="Sun H."/>
            <person name="Tritt A."/>
            <person name="Yoshinaga Y."/>
            <person name="Zwiers L.-H."/>
            <person name="Turgeon B."/>
            <person name="Goodwin S."/>
            <person name="Spatafora J."/>
            <person name="Crous P."/>
            <person name="Grigoriev I."/>
        </authorList>
    </citation>
    <scope>NUCLEOTIDE SEQUENCE</scope>
    <source>
        <strain evidence="7">CBS 122681</strain>
    </source>
</reference>
<comment type="cofactor">
    <cofactor evidence="1 6">
        <name>heme</name>
        <dbReference type="ChEBI" id="CHEBI:30413"/>
    </cofactor>
</comment>
<dbReference type="GO" id="GO:0005506">
    <property type="term" value="F:iron ion binding"/>
    <property type="evidence" value="ECO:0007669"/>
    <property type="project" value="InterPro"/>
</dbReference>
<accession>A0A6A6TR94</accession>
<dbReference type="InterPro" id="IPR050529">
    <property type="entry name" value="CYP450_sterol_14alpha_dmase"/>
</dbReference>
<evidence type="ECO:0000313" key="7">
    <source>
        <dbReference type="EMBL" id="KAF2662320.1"/>
    </source>
</evidence>
<keyword evidence="3 6" id="KW-0349">Heme</keyword>
<proteinExistence type="inferred from homology"/>
<dbReference type="Gene3D" id="1.10.630.10">
    <property type="entry name" value="Cytochrome P450"/>
    <property type="match status" value="1"/>
</dbReference>
<keyword evidence="5 6" id="KW-0408">Iron</keyword>
<evidence type="ECO:0000256" key="4">
    <source>
        <dbReference type="ARBA" id="ARBA00022723"/>
    </source>
</evidence>
<dbReference type="InterPro" id="IPR001128">
    <property type="entry name" value="Cyt_P450"/>
</dbReference>
<dbReference type="SUPFAM" id="SSF48264">
    <property type="entry name" value="Cytochrome P450"/>
    <property type="match status" value="1"/>
</dbReference>
<dbReference type="GO" id="GO:0016705">
    <property type="term" value="F:oxidoreductase activity, acting on paired donors, with incorporation or reduction of molecular oxygen"/>
    <property type="evidence" value="ECO:0007669"/>
    <property type="project" value="InterPro"/>
</dbReference>
<dbReference type="GO" id="GO:0020037">
    <property type="term" value="F:heme binding"/>
    <property type="evidence" value="ECO:0007669"/>
    <property type="project" value="InterPro"/>
</dbReference>
<keyword evidence="4 6" id="KW-0479">Metal-binding</keyword>
<evidence type="ECO:0000256" key="3">
    <source>
        <dbReference type="ARBA" id="ARBA00022617"/>
    </source>
</evidence>
<protein>
    <submittedName>
        <fullName evidence="7">Cytochrome P450</fullName>
    </submittedName>
</protein>
<evidence type="ECO:0000313" key="8">
    <source>
        <dbReference type="Proteomes" id="UP000799324"/>
    </source>
</evidence>
<keyword evidence="8" id="KW-1185">Reference proteome</keyword>
<dbReference type="EMBL" id="MU004290">
    <property type="protein sequence ID" value="KAF2662320.1"/>
    <property type="molecule type" value="Genomic_DNA"/>
</dbReference>
<evidence type="ECO:0000256" key="2">
    <source>
        <dbReference type="ARBA" id="ARBA00010617"/>
    </source>
</evidence>
<dbReference type="GO" id="GO:0008395">
    <property type="term" value="F:steroid hydroxylase activity"/>
    <property type="evidence" value="ECO:0007669"/>
    <property type="project" value="TreeGrafter"/>
</dbReference>
<feature type="binding site" description="axial binding residue" evidence="6">
    <location>
        <position position="370"/>
    </location>
    <ligand>
        <name>heme</name>
        <dbReference type="ChEBI" id="CHEBI:30413"/>
    </ligand>
    <ligandPart>
        <name>Fe</name>
        <dbReference type="ChEBI" id="CHEBI:18248"/>
    </ligandPart>
</feature>
<dbReference type="Proteomes" id="UP000799324">
    <property type="component" value="Unassembled WGS sequence"/>
</dbReference>
<evidence type="ECO:0000256" key="6">
    <source>
        <dbReference type="PIRSR" id="PIRSR602403-1"/>
    </source>
</evidence>
<comment type="similarity">
    <text evidence="2">Belongs to the cytochrome P450 family.</text>
</comment>
<sequence>MFVSSTFGVPRYFQRFFASDTSGLSHTPDPRSNVKPEHRVDYLMHTYIVQYMTGAGLQPLANRFTHNMLHQLHAFHTVADSHELEDLYAFMQEHIFRASISAMFGKLIFQVSPRFCENFWRFEAGVPELAKGFPRWILRNQYRARDVCLADVRRWHETLDQRRLHAADPKVLSDNHYDDVFGSEVVKRRHAAFSRMELMGADAKASEDLALIWGSVSNATHATFWLVHAVLRDKRMTERFLFEIKKAEFDAYDQTPGLHAYDVNVLCRNDFLQSLYAETLRMYVANMILRTPRHGEVQVGEWSMDGTDILGTMSYPMHHDPAVYKTDDHGIARPLTEFWAERFMGPCGNSFTLAGLEGSWIPYGGGSNMCPGRYFAKQEILITAALLIGNFDINLVGQEPEIDWRFFGSGTLGVKGRQRCMLVRRAQ</sequence>
<dbReference type="PANTHER" id="PTHR24304:SF2">
    <property type="entry name" value="24-HYDROXYCHOLESTEROL 7-ALPHA-HYDROXYLASE"/>
    <property type="match status" value="1"/>
</dbReference>
<dbReference type="InterPro" id="IPR036396">
    <property type="entry name" value="Cyt_P450_sf"/>
</dbReference>
<name>A0A6A6TR94_9PLEO</name>
<dbReference type="PRINTS" id="PR00465">
    <property type="entry name" value="EP450IV"/>
</dbReference>
<gene>
    <name evidence="7" type="ORF">K491DRAFT_739602</name>
</gene>